<evidence type="ECO:0000256" key="1">
    <source>
        <dbReference type="ARBA" id="ARBA00022604"/>
    </source>
</evidence>
<feature type="region of interest" description="Disordered" evidence="3">
    <location>
        <begin position="33"/>
        <end position="56"/>
    </location>
</feature>
<dbReference type="PANTHER" id="PTHR34045:SF1">
    <property type="entry name" value="OS03G0180600 PROTEIN"/>
    <property type="match status" value="1"/>
</dbReference>
<dbReference type="OrthoDB" id="1729737at2759"/>
<accession>A0A8J5W3P9</accession>
<dbReference type="EMBL" id="JAAALK010000283">
    <property type="protein sequence ID" value="KAG8073699.1"/>
    <property type="molecule type" value="Genomic_DNA"/>
</dbReference>
<dbReference type="Proteomes" id="UP000729402">
    <property type="component" value="Unassembled WGS sequence"/>
</dbReference>
<keyword evidence="5" id="KW-1185">Reference proteome</keyword>
<gene>
    <name evidence="4" type="ORF">GUJ93_ZPchr0006g40617</name>
</gene>
<dbReference type="GO" id="GO:0040008">
    <property type="term" value="P:regulation of growth"/>
    <property type="evidence" value="ECO:0007669"/>
    <property type="project" value="InterPro"/>
</dbReference>
<reference evidence="4" key="2">
    <citation type="submission" date="2021-02" db="EMBL/GenBank/DDBJ databases">
        <authorList>
            <person name="Kimball J.A."/>
            <person name="Haas M.W."/>
            <person name="Macchietto M."/>
            <person name="Kono T."/>
            <person name="Duquette J."/>
            <person name="Shao M."/>
        </authorList>
    </citation>
    <scope>NUCLEOTIDE SEQUENCE</scope>
    <source>
        <tissue evidence="4">Fresh leaf tissue</tissue>
    </source>
</reference>
<dbReference type="InterPro" id="IPR044683">
    <property type="entry name" value="LAZY"/>
</dbReference>
<comment type="caution">
    <text evidence="4">The sequence shown here is derived from an EMBL/GenBank/DDBJ whole genome shotgun (WGS) entry which is preliminary data.</text>
</comment>
<proteinExistence type="inferred from homology"/>
<keyword evidence="1" id="KW-0341">Growth regulation</keyword>
<dbReference type="GO" id="GO:0009630">
    <property type="term" value="P:gravitropism"/>
    <property type="evidence" value="ECO:0007669"/>
    <property type="project" value="InterPro"/>
</dbReference>
<evidence type="ECO:0000313" key="4">
    <source>
        <dbReference type="EMBL" id="KAG8073699.1"/>
    </source>
</evidence>
<reference evidence="4" key="1">
    <citation type="journal article" date="2021" name="bioRxiv">
        <title>Whole Genome Assembly and Annotation of Northern Wild Rice, Zizania palustris L., Supports a Whole Genome Duplication in the Zizania Genus.</title>
        <authorList>
            <person name="Haas M."/>
            <person name="Kono T."/>
            <person name="Macchietto M."/>
            <person name="Millas R."/>
            <person name="McGilp L."/>
            <person name="Shao M."/>
            <person name="Duquette J."/>
            <person name="Hirsch C.N."/>
            <person name="Kimball J."/>
        </authorList>
    </citation>
    <scope>NUCLEOTIDE SEQUENCE</scope>
    <source>
        <tissue evidence="4">Fresh leaf tissue</tissue>
    </source>
</reference>
<sequence length="232" mass="25730">MMHRDATANPATIPAALPQFQVLNWVQTRLHRTRGPEPTAFSSRRARTPGGLHRHDELDGWVTTMLSIGTFGMTEGDGSERHHGSWTAGADELDRTQKKLGLLVRAKRVAGAEDDEGSGYRLTSKSSVSRTLSSTNGREMVKLKHRSLRKLVASAFSGFLPRSSLRETMPEPSIPEAIWSLLHKDTHPKKPAFPEPMIDVVPTTQTHQKDTAGGQEQDGIKWIKTDSECKFI</sequence>
<protein>
    <submittedName>
        <fullName evidence="4">Uncharacterized protein</fullName>
    </submittedName>
</protein>
<evidence type="ECO:0000256" key="2">
    <source>
        <dbReference type="ARBA" id="ARBA00024198"/>
    </source>
</evidence>
<evidence type="ECO:0000313" key="5">
    <source>
        <dbReference type="Proteomes" id="UP000729402"/>
    </source>
</evidence>
<organism evidence="4 5">
    <name type="scientific">Zizania palustris</name>
    <name type="common">Northern wild rice</name>
    <dbReference type="NCBI Taxonomy" id="103762"/>
    <lineage>
        <taxon>Eukaryota</taxon>
        <taxon>Viridiplantae</taxon>
        <taxon>Streptophyta</taxon>
        <taxon>Embryophyta</taxon>
        <taxon>Tracheophyta</taxon>
        <taxon>Spermatophyta</taxon>
        <taxon>Magnoliopsida</taxon>
        <taxon>Liliopsida</taxon>
        <taxon>Poales</taxon>
        <taxon>Poaceae</taxon>
        <taxon>BOP clade</taxon>
        <taxon>Oryzoideae</taxon>
        <taxon>Oryzeae</taxon>
        <taxon>Zizaniinae</taxon>
        <taxon>Zizania</taxon>
    </lineage>
</organism>
<evidence type="ECO:0000256" key="3">
    <source>
        <dbReference type="SAM" id="MobiDB-lite"/>
    </source>
</evidence>
<dbReference type="PANTHER" id="PTHR34045">
    <property type="entry name" value="OS03G0406300 PROTEIN"/>
    <property type="match status" value="1"/>
</dbReference>
<comment type="similarity">
    <text evidence="2">Belongs to the LAZY family.</text>
</comment>
<name>A0A8J5W3P9_ZIZPA</name>
<dbReference type="AlphaFoldDB" id="A0A8J5W3P9"/>